<dbReference type="AlphaFoldDB" id="A0A4P7Y7T2"/>
<dbReference type="EMBL" id="CP039631">
    <property type="protein sequence ID" value="QCG66583.1"/>
    <property type="molecule type" value="Genomic_DNA"/>
</dbReference>
<sequence>MSLQQRDHDTAVGWINTELAELRREVGKPNASAAARSAITLAFLLRAISDTEHREFQARIDEIYADYKPSHATAA</sequence>
<accession>A0A4P7Y7T2</accession>
<protein>
    <submittedName>
        <fullName evidence="1">Uncharacterized protein</fullName>
    </submittedName>
</protein>
<dbReference type="RefSeq" id="WP_141123285.1">
    <property type="nucleotide sequence ID" value="NZ_CP039631.3"/>
</dbReference>
<reference evidence="2" key="1">
    <citation type="submission" date="2019-04" db="EMBL/GenBank/DDBJ databases">
        <title>Complete genome sequence of Pseudomonas veronii strain PVy, a versatile degrader capable of using multiple contaminants as sole carbon sources.</title>
        <authorList>
            <person name="Lopez-Echartea E."/>
            <person name="Ridl J."/>
            <person name="Pajer P."/>
            <person name="Strejcek M."/>
            <person name="Suman J."/>
            <person name="Uhlik O."/>
        </authorList>
    </citation>
    <scope>NUCLEOTIDE SEQUENCE [LARGE SCALE GENOMIC DNA]</scope>
    <source>
        <strain evidence="2">Pvy</strain>
    </source>
</reference>
<proteinExistence type="predicted"/>
<name>A0A4P7Y7T2_PSEVE</name>
<organism evidence="1 2">
    <name type="scientific">Pseudomonas veronii</name>
    <dbReference type="NCBI Taxonomy" id="76761"/>
    <lineage>
        <taxon>Bacteria</taxon>
        <taxon>Pseudomonadati</taxon>
        <taxon>Pseudomonadota</taxon>
        <taxon>Gammaproteobacteria</taxon>
        <taxon>Pseudomonadales</taxon>
        <taxon>Pseudomonadaceae</taxon>
        <taxon>Pseudomonas</taxon>
    </lineage>
</organism>
<gene>
    <name evidence="1" type="ORF">E4167_17670</name>
</gene>
<evidence type="ECO:0000313" key="2">
    <source>
        <dbReference type="Proteomes" id="UP000298274"/>
    </source>
</evidence>
<dbReference type="Proteomes" id="UP000298274">
    <property type="component" value="Chromosome"/>
</dbReference>
<evidence type="ECO:0000313" key="1">
    <source>
        <dbReference type="EMBL" id="QCG66583.1"/>
    </source>
</evidence>